<evidence type="ECO:0000313" key="13">
    <source>
        <dbReference type="Proteomes" id="UP000327493"/>
    </source>
</evidence>
<protein>
    <recommendedName>
        <fullName evidence="14">WH1 domain-containing protein</fullName>
    </recommendedName>
</protein>
<dbReference type="PANTHER" id="PTHR11202:SF36">
    <property type="entry name" value="ACTIN NUCLEATION-PROMOTING FACTOR WASL"/>
    <property type="match status" value="1"/>
</dbReference>
<dbReference type="Pfam" id="PF00568">
    <property type="entry name" value="WH1"/>
    <property type="match status" value="1"/>
</dbReference>
<dbReference type="SMART" id="SM00461">
    <property type="entry name" value="WH1"/>
    <property type="match status" value="1"/>
</dbReference>
<dbReference type="PANTHER" id="PTHR11202">
    <property type="entry name" value="SPROUTY-RELATED, EVH1 DOMAIN-CONTAINING PROTEIN FAMILY MEMBER"/>
    <property type="match status" value="1"/>
</dbReference>
<feature type="region of interest" description="Disordered" evidence="8">
    <location>
        <begin position="90"/>
        <end position="128"/>
    </location>
</feature>
<feature type="compositionally biased region" description="Low complexity" evidence="8">
    <location>
        <begin position="307"/>
        <end position="331"/>
    </location>
</feature>
<evidence type="ECO:0000256" key="6">
    <source>
        <dbReference type="ARBA" id="ARBA00023212"/>
    </source>
</evidence>
<accession>A0A5J5DDW7</accession>
<evidence type="ECO:0000256" key="2">
    <source>
        <dbReference type="ARBA" id="ARBA00004245"/>
    </source>
</evidence>
<reference evidence="12 13" key="1">
    <citation type="submission" date="2019-08" db="EMBL/GenBank/DDBJ databases">
        <title>A chromosome-level genome assembly, high-density linkage maps, and genome scans reveal the genomic architecture of hybrid incompatibilities underlying speciation via character displacement in darters (Percidae: Etheostominae).</title>
        <authorList>
            <person name="Moran R.L."/>
            <person name="Catchen J.M."/>
            <person name="Fuller R.C."/>
        </authorList>
    </citation>
    <scope>NUCLEOTIDE SEQUENCE [LARGE SCALE GENOMIC DNA]</scope>
    <source>
        <strain evidence="12">EspeVRDwgs_2016</strain>
        <tissue evidence="12">Muscle</tissue>
    </source>
</reference>
<feature type="compositionally biased region" description="Pro residues" evidence="8">
    <location>
        <begin position="347"/>
        <end position="371"/>
    </location>
</feature>
<keyword evidence="3" id="KW-0963">Cytoplasm</keyword>
<evidence type="ECO:0000313" key="12">
    <source>
        <dbReference type="EMBL" id="KAA8591401.1"/>
    </source>
</evidence>
<dbReference type="InterPro" id="IPR000697">
    <property type="entry name" value="WH1/EVH1_dom"/>
</dbReference>
<dbReference type="Pfam" id="PF00786">
    <property type="entry name" value="PBD"/>
    <property type="match status" value="1"/>
</dbReference>
<evidence type="ECO:0000256" key="7">
    <source>
        <dbReference type="ARBA" id="ARBA00023242"/>
    </source>
</evidence>
<dbReference type="SUPFAM" id="SSF50729">
    <property type="entry name" value="PH domain-like"/>
    <property type="match status" value="1"/>
</dbReference>
<feature type="compositionally biased region" description="Pro residues" evidence="8">
    <location>
        <begin position="287"/>
        <end position="306"/>
    </location>
</feature>
<dbReference type="SUPFAM" id="SSF47912">
    <property type="entry name" value="Wiscott-Aldrich syndrome protein, WASP, C-terminal domain"/>
    <property type="match status" value="1"/>
</dbReference>
<feature type="compositionally biased region" description="Pro residues" evidence="8">
    <location>
        <begin position="380"/>
        <end position="395"/>
    </location>
</feature>
<keyword evidence="7" id="KW-0539">Nucleus</keyword>
<evidence type="ECO:0000256" key="1">
    <source>
        <dbReference type="ARBA" id="ARBA00004123"/>
    </source>
</evidence>
<dbReference type="InterPro" id="IPR011993">
    <property type="entry name" value="PH-like_dom_sf"/>
</dbReference>
<feature type="compositionally biased region" description="Pro residues" evidence="8">
    <location>
        <begin position="251"/>
        <end position="269"/>
    </location>
</feature>
<dbReference type="InterPro" id="IPR036936">
    <property type="entry name" value="CRIB_dom_sf"/>
</dbReference>
<feature type="domain" description="CRIB" evidence="9">
    <location>
        <begin position="177"/>
        <end position="190"/>
    </location>
</feature>
<feature type="region of interest" description="Disordered" evidence="8">
    <location>
        <begin position="143"/>
        <end position="182"/>
    </location>
</feature>
<evidence type="ECO:0000259" key="10">
    <source>
        <dbReference type="PROSITE" id="PS50229"/>
    </source>
</evidence>
<keyword evidence="4" id="KW-0597">Phosphoprotein</keyword>
<dbReference type="PROSITE" id="PS51082">
    <property type="entry name" value="WH2"/>
    <property type="match status" value="1"/>
</dbReference>
<dbReference type="InterPro" id="IPR011026">
    <property type="entry name" value="WAS_C"/>
</dbReference>
<dbReference type="GO" id="GO:0005856">
    <property type="term" value="C:cytoskeleton"/>
    <property type="evidence" value="ECO:0007669"/>
    <property type="project" value="UniProtKB-SubCell"/>
</dbReference>
<feature type="region of interest" description="Disordered" evidence="8">
    <location>
        <begin position="1"/>
        <end position="21"/>
    </location>
</feature>
<dbReference type="CDD" id="cd00132">
    <property type="entry name" value="CRIB"/>
    <property type="match status" value="1"/>
</dbReference>
<comment type="caution">
    <text evidence="12">The sequence shown here is derived from an EMBL/GenBank/DDBJ whole genome shotgun (WGS) entry which is preliminary data.</text>
</comment>
<evidence type="ECO:0008006" key="14">
    <source>
        <dbReference type="Google" id="ProtNLM"/>
    </source>
</evidence>
<feature type="compositionally biased region" description="Basic residues" evidence="8">
    <location>
        <begin position="158"/>
        <end position="171"/>
    </location>
</feature>
<gene>
    <name evidence="12" type="ORF">FQN60_002344</name>
</gene>
<evidence type="ECO:0000256" key="5">
    <source>
        <dbReference type="ARBA" id="ARBA00022737"/>
    </source>
</evidence>
<dbReference type="Gene3D" id="3.90.810.10">
    <property type="entry name" value="CRIB domain"/>
    <property type="match status" value="2"/>
</dbReference>
<feature type="compositionally biased region" description="Acidic residues" evidence="8">
    <location>
        <begin position="458"/>
        <end position="475"/>
    </location>
</feature>
<dbReference type="AlphaFoldDB" id="A0A5J5DDW7"/>
<keyword evidence="5" id="KW-0677">Repeat</keyword>
<comment type="subcellular location">
    <subcellularLocation>
        <location evidence="2">Cytoplasm</location>
        <location evidence="2">Cytoskeleton</location>
    </subcellularLocation>
    <subcellularLocation>
        <location evidence="1">Nucleus</location>
    </subcellularLocation>
</comment>
<evidence type="ECO:0000259" key="11">
    <source>
        <dbReference type="PROSITE" id="PS51082"/>
    </source>
</evidence>
<dbReference type="Gene3D" id="2.30.29.30">
    <property type="entry name" value="Pleckstrin-homology domain (PH domain)/Phosphotyrosine-binding domain (PTB)"/>
    <property type="match status" value="1"/>
</dbReference>
<dbReference type="GO" id="GO:0003779">
    <property type="term" value="F:actin binding"/>
    <property type="evidence" value="ECO:0007669"/>
    <property type="project" value="InterPro"/>
</dbReference>
<evidence type="ECO:0000256" key="3">
    <source>
        <dbReference type="ARBA" id="ARBA00022490"/>
    </source>
</evidence>
<dbReference type="InterPro" id="IPR003124">
    <property type="entry name" value="WH2_dom"/>
</dbReference>
<organism evidence="12 13">
    <name type="scientific">Etheostoma spectabile</name>
    <name type="common">orangethroat darter</name>
    <dbReference type="NCBI Taxonomy" id="54343"/>
    <lineage>
        <taxon>Eukaryota</taxon>
        <taxon>Metazoa</taxon>
        <taxon>Chordata</taxon>
        <taxon>Craniata</taxon>
        <taxon>Vertebrata</taxon>
        <taxon>Euteleostomi</taxon>
        <taxon>Actinopterygii</taxon>
        <taxon>Neopterygii</taxon>
        <taxon>Teleostei</taxon>
        <taxon>Neoteleostei</taxon>
        <taxon>Acanthomorphata</taxon>
        <taxon>Eupercaria</taxon>
        <taxon>Perciformes</taxon>
        <taxon>Percoidei</taxon>
        <taxon>Percidae</taxon>
        <taxon>Etheostomatinae</taxon>
        <taxon>Etheostoma</taxon>
    </lineage>
</organism>
<name>A0A5J5DDW7_9PERO</name>
<feature type="compositionally biased region" description="Low complexity" evidence="8">
    <location>
        <begin position="238"/>
        <end position="250"/>
    </location>
</feature>
<keyword evidence="13" id="KW-1185">Reference proteome</keyword>
<dbReference type="GO" id="GO:0007015">
    <property type="term" value="P:actin filament organization"/>
    <property type="evidence" value="ECO:0007669"/>
    <property type="project" value="InterPro"/>
</dbReference>
<keyword evidence="6" id="KW-0206">Cytoskeleton</keyword>
<evidence type="ECO:0000256" key="8">
    <source>
        <dbReference type="SAM" id="MobiDB-lite"/>
    </source>
</evidence>
<proteinExistence type="predicted"/>
<dbReference type="Proteomes" id="UP000327493">
    <property type="component" value="Chromosome 7"/>
</dbReference>
<dbReference type="GO" id="GO:0005634">
    <property type="term" value="C:nucleus"/>
    <property type="evidence" value="ECO:0007669"/>
    <property type="project" value="UniProtKB-SubCell"/>
</dbReference>
<dbReference type="FunFam" id="3.90.810.10:FF:000017">
    <property type="entry name" value="Wiskott-Aldrich syndrome (eczema-thrombocytopenia) b"/>
    <property type="match status" value="1"/>
</dbReference>
<feature type="compositionally biased region" description="Low complexity" evidence="8">
    <location>
        <begin position="144"/>
        <end position="157"/>
    </location>
</feature>
<dbReference type="InterPro" id="IPR000095">
    <property type="entry name" value="CRIB_dom"/>
</dbReference>
<feature type="compositionally biased region" description="Basic and acidic residues" evidence="8">
    <location>
        <begin position="90"/>
        <end position="99"/>
    </location>
</feature>
<dbReference type="EMBL" id="VOFY01000007">
    <property type="protein sequence ID" value="KAA8591401.1"/>
    <property type="molecule type" value="Genomic_DNA"/>
</dbReference>
<dbReference type="PROSITE" id="PS50229">
    <property type="entry name" value="WH1"/>
    <property type="match status" value="1"/>
</dbReference>
<dbReference type="SMART" id="SM00285">
    <property type="entry name" value="PBD"/>
    <property type="match status" value="1"/>
</dbReference>
<dbReference type="PROSITE" id="PS50108">
    <property type="entry name" value="CRIB"/>
    <property type="match status" value="1"/>
</dbReference>
<feature type="domain" description="WH2" evidence="11">
    <location>
        <begin position="403"/>
        <end position="420"/>
    </location>
</feature>
<sequence length="475" mass="50056">MSRGSKSKKESAWSSLLSPQENEKLEELLGRRCITSRQVWEQELYNQIVYSSPQPFFHTFAADDCQVGLNFAEQQEAEAFQDAVEDKINQRNNRTDKKQRPPPPSDRGSLPPVPQEKASPGSPGSLHIATVDIQNPDIHASRYRSVPSPAASSLLSGRGKKDKKKGKKGPKFSKADIGAPSGFKHVGHVGFDLNNLDPDLQNLLSQAGIGEDELKDERTSQLIYNVIEQSAPPPPGRQGPLPAVPGSSPSAPAPPPPRGRSGPLPPIPGQSPRGIPSPQSPPTRGGLPPPPPPTSRGGPPPPPPPAHSASSHLSSPSSRPSPVSPSISSHNLPPPLPPSGPQRSVGFPPPVPSTPSKGGPPPPPPPPPPPSQTLVSSNFPAPPRLSGGPPPPPAPQSEGVGESRGALLDQIRLGKKLRNVIDSPDAAPPTPPESGEGIVGALMMVMQKRSKAIHSSDESEDEGGDEDEDDDEWDD</sequence>
<feature type="region of interest" description="Disordered" evidence="8">
    <location>
        <begin position="226"/>
        <end position="475"/>
    </location>
</feature>
<feature type="domain" description="WH1" evidence="10">
    <location>
        <begin position="1"/>
        <end position="91"/>
    </location>
</feature>
<evidence type="ECO:0000259" key="9">
    <source>
        <dbReference type="PROSITE" id="PS50108"/>
    </source>
</evidence>
<evidence type="ECO:0000256" key="4">
    <source>
        <dbReference type="ARBA" id="ARBA00022553"/>
    </source>
</evidence>